<protein>
    <submittedName>
        <fullName evidence="1">Uncharacterized protein</fullName>
    </submittedName>
</protein>
<proteinExistence type="predicted"/>
<keyword evidence="2" id="KW-1185">Reference proteome</keyword>
<dbReference type="AlphaFoldDB" id="A0AAE1DH83"/>
<evidence type="ECO:0000313" key="2">
    <source>
        <dbReference type="Proteomes" id="UP001283361"/>
    </source>
</evidence>
<sequence>MSRELRPLHWLSFIDRSTVGGTAIVIAMFNRAFLRDVSNLCVVAATPGDLVTHLISVDLDERYDIQDYMFIHCTRILRIRQRLDAANGIPPIFDSVHVESFSCGKPKAKAA</sequence>
<dbReference type="Proteomes" id="UP001283361">
    <property type="component" value="Unassembled WGS sequence"/>
</dbReference>
<accession>A0AAE1DH83</accession>
<comment type="caution">
    <text evidence="1">The sequence shown here is derived from an EMBL/GenBank/DDBJ whole genome shotgun (WGS) entry which is preliminary data.</text>
</comment>
<evidence type="ECO:0000313" key="1">
    <source>
        <dbReference type="EMBL" id="KAK3769378.1"/>
    </source>
</evidence>
<dbReference type="EMBL" id="JAWDGP010003936">
    <property type="protein sequence ID" value="KAK3769378.1"/>
    <property type="molecule type" value="Genomic_DNA"/>
</dbReference>
<reference evidence="1" key="1">
    <citation type="journal article" date="2023" name="G3 (Bethesda)">
        <title>A reference genome for the long-term kleptoplast-retaining sea slug Elysia crispata morphotype clarki.</title>
        <authorList>
            <person name="Eastman K.E."/>
            <person name="Pendleton A.L."/>
            <person name="Shaikh M.A."/>
            <person name="Suttiyut T."/>
            <person name="Ogas R."/>
            <person name="Tomko P."/>
            <person name="Gavelis G."/>
            <person name="Widhalm J.R."/>
            <person name="Wisecaver J.H."/>
        </authorList>
    </citation>
    <scope>NUCLEOTIDE SEQUENCE</scope>
    <source>
        <strain evidence="1">ECLA1</strain>
    </source>
</reference>
<name>A0AAE1DH83_9GAST</name>
<organism evidence="1 2">
    <name type="scientific">Elysia crispata</name>
    <name type="common">lettuce slug</name>
    <dbReference type="NCBI Taxonomy" id="231223"/>
    <lineage>
        <taxon>Eukaryota</taxon>
        <taxon>Metazoa</taxon>
        <taxon>Spiralia</taxon>
        <taxon>Lophotrochozoa</taxon>
        <taxon>Mollusca</taxon>
        <taxon>Gastropoda</taxon>
        <taxon>Heterobranchia</taxon>
        <taxon>Euthyneura</taxon>
        <taxon>Panpulmonata</taxon>
        <taxon>Sacoglossa</taxon>
        <taxon>Placobranchoidea</taxon>
        <taxon>Plakobranchidae</taxon>
        <taxon>Elysia</taxon>
    </lineage>
</organism>
<gene>
    <name evidence="1" type="ORF">RRG08_052147</name>
</gene>